<feature type="transmembrane region" description="Helical" evidence="2">
    <location>
        <begin position="172"/>
        <end position="196"/>
    </location>
</feature>
<feature type="transmembrane region" description="Helical" evidence="2">
    <location>
        <begin position="243"/>
        <end position="276"/>
    </location>
</feature>
<name>A0AAD7N7U6_9AGAR</name>
<feature type="region of interest" description="Disordered" evidence="1">
    <location>
        <begin position="313"/>
        <end position="365"/>
    </location>
</feature>
<feature type="domain" description="DUF6534" evidence="3">
    <location>
        <begin position="182"/>
        <end position="264"/>
    </location>
</feature>
<dbReference type="PANTHER" id="PTHR40465:SF1">
    <property type="entry name" value="DUF6534 DOMAIN-CONTAINING PROTEIN"/>
    <property type="match status" value="1"/>
</dbReference>
<evidence type="ECO:0000313" key="4">
    <source>
        <dbReference type="EMBL" id="KAJ7749674.1"/>
    </source>
</evidence>
<keyword evidence="5" id="KW-1185">Reference proteome</keyword>
<gene>
    <name evidence="4" type="ORF">B0H16DRAFT_1888073</name>
</gene>
<feature type="transmembrane region" description="Helical" evidence="2">
    <location>
        <begin position="63"/>
        <end position="86"/>
    </location>
</feature>
<keyword evidence="2" id="KW-0472">Membrane</keyword>
<dbReference type="InterPro" id="IPR045339">
    <property type="entry name" value="DUF6534"/>
</dbReference>
<keyword evidence="2" id="KW-1133">Transmembrane helix</keyword>
<sequence>MAQLPTVPPAPPGTPLDIPFSLATTVGALELGVLFSVFLSGVLAVQTYIYFYRYPNDRRIFKLMVALTWILDLGHTTAICHCIYTLTITQYGEPDMLALPPKSLDVSIFLSGWIGLLEQTWFTYRLYKFTTTPWLPLICLTLALMRVGGTMGLFAVSLAAFTIQKYVTRVMWLIEAVIVVGAVLDVLLAVSLCYYLRSWRHGGFRRMSKMVNQIMTWTIQTGIVTTTGALALLVTFMTMKDNLIYLAFFFLMAKLFSNSLLFSFVANFLLVASLMCSTPARLNSRERFARIFAEGFSNPGSVPVPRSLQFNSISLTDPTTEPSKPEHAHDRYAPMRIPTDADVSMRPPSSTSSPLSMREAASSWP</sequence>
<feature type="compositionally biased region" description="Basic and acidic residues" evidence="1">
    <location>
        <begin position="323"/>
        <end position="333"/>
    </location>
</feature>
<evidence type="ECO:0000256" key="2">
    <source>
        <dbReference type="SAM" id="Phobius"/>
    </source>
</evidence>
<dbReference type="PANTHER" id="PTHR40465">
    <property type="entry name" value="CHROMOSOME 1, WHOLE GENOME SHOTGUN SEQUENCE"/>
    <property type="match status" value="1"/>
</dbReference>
<comment type="caution">
    <text evidence="4">The sequence shown here is derived from an EMBL/GenBank/DDBJ whole genome shotgun (WGS) entry which is preliminary data.</text>
</comment>
<feature type="transmembrane region" description="Helical" evidence="2">
    <location>
        <begin position="217"/>
        <end position="237"/>
    </location>
</feature>
<proteinExistence type="predicted"/>
<dbReference type="EMBL" id="JARKIB010000068">
    <property type="protein sequence ID" value="KAJ7749674.1"/>
    <property type="molecule type" value="Genomic_DNA"/>
</dbReference>
<feature type="compositionally biased region" description="Polar residues" evidence="1">
    <location>
        <begin position="313"/>
        <end position="322"/>
    </location>
</feature>
<organism evidence="4 5">
    <name type="scientific">Mycena metata</name>
    <dbReference type="NCBI Taxonomy" id="1033252"/>
    <lineage>
        <taxon>Eukaryota</taxon>
        <taxon>Fungi</taxon>
        <taxon>Dikarya</taxon>
        <taxon>Basidiomycota</taxon>
        <taxon>Agaricomycotina</taxon>
        <taxon>Agaricomycetes</taxon>
        <taxon>Agaricomycetidae</taxon>
        <taxon>Agaricales</taxon>
        <taxon>Marasmiineae</taxon>
        <taxon>Mycenaceae</taxon>
        <taxon>Mycena</taxon>
    </lineage>
</organism>
<evidence type="ECO:0000256" key="1">
    <source>
        <dbReference type="SAM" id="MobiDB-lite"/>
    </source>
</evidence>
<reference evidence="4" key="1">
    <citation type="submission" date="2023-03" db="EMBL/GenBank/DDBJ databases">
        <title>Massive genome expansion in bonnet fungi (Mycena s.s.) driven by repeated elements and novel gene families across ecological guilds.</title>
        <authorList>
            <consortium name="Lawrence Berkeley National Laboratory"/>
            <person name="Harder C.B."/>
            <person name="Miyauchi S."/>
            <person name="Viragh M."/>
            <person name="Kuo A."/>
            <person name="Thoen E."/>
            <person name="Andreopoulos B."/>
            <person name="Lu D."/>
            <person name="Skrede I."/>
            <person name="Drula E."/>
            <person name="Henrissat B."/>
            <person name="Morin E."/>
            <person name="Kohler A."/>
            <person name="Barry K."/>
            <person name="LaButti K."/>
            <person name="Morin E."/>
            <person name="Salamov A."/>
            <person name="Lipzen A."/>
            <person name="Mereny Z."/>
            <person name="Hegedus B."/>
            <person name="Baldrian P."/>
            <person name="Stursova M."/>
            <person name="Weitz H."/>
            <person name="Taylor A."/>
            <person name="Grigoriev I.V."/>
            <person name="Nagy L.G."/>
            <person name="Martin F."/>
            <person name="Kauserud H."/>
        </authorList>
    </citation>
    <scope>NUCLEOTIDE SEQUENCE</scope>
    <source>
        <strain evidence="4">CBHHK182m</strain>
    </source>
</reference>
<protein>
    <recommendedName>
        <fullName evidence="3">DUF6534 domain-containing protein</fullName>
    </recommendedName>
</protein>
<dbReference type="AlphaFoldDB" id="A0AAD7N7U6"/>
<keyword evidence="2" id="KW-0812">Transmembrane</keyword>
<feature type="transmembrane region" description="Helical" evidence="2">
    <location>
        <begin position="20"/>
        <end position="51"/>
    </location>
</feature>
<accession>A0AAD7N7U6</accession>
<evidence type="ECO:0000259" key="3">
    <source>
        <dbReference type="Pfam" id="PF20152"/>
    </source>
</evidence>
<evidence type="ECO:0000313" key="5">
    <source>
        <dbReference type="Proteomes" id="UP001215598"/>
    </source>
</evidence>
<dbReference type="Pfam" id="PF20152">
    <property type="entry name" value="DUF6534"/>
    <property type="match status" value="1"/>
</dbReference>
<dbReference type="Proteomes" id="UP001215598">
    <property type="component" value="Unassembled WGS sequence"/>
</dbReference>
<feature type="transmembrane region" description="Helical" evidence="2">
    <location>
        <begin position="134"/>
        <end position="160"/>
    </location>
</feature>